<comment type="caution">
    <text evidence="2">The sequence shown here is derived from an EMBL/GenBank/DDBJ whole genome shotgun (WGS) entry which is preliminary data.</text>
</comment>
<protein>
    <recommendedName>
        <fullName evidence="1">Neprosin PEP catalytic domain-containing protein</fullName>
    </recommendedName>
</protein>
<dbReference type="EMBL" id="ASHM01038324">
    <property type="protein sequence ID" value="PNX80629.1"/>
    <property type="molecule type" value="Genomic_DNA"/>
</dbReference>
<dbReference type="InterPro" id="IPR053168">
    <property type="entry name" value="Glutamic_endopeptidase"/>
</dbReference>
<dbReference type="InterPro" id="IPR004314">
    <property type="entry name" value="Neprosin"/>
</dbReference>
<proteinExistence type="predicted"/>
<feature type="domain" description="Neprosin PEP catalytic" evidence="1">
    <location>
        <begin position="1"/>
        <end position="171"/>
    </location>
</feature>
<dbReference type="PROSITE" id="PS52045">
    <property type="entry name" value="NEPROSIN_PEP_CD"/>
    <property type="match status" value="1"/>
</dbReference>
<dbReference type="Pfam" id="PF03080">
    <property type="entry name" value="Neprosin"/>
    <property type="match status" value="1"/>
</dbReference>
<evidence type="ECO:0000313" key="2">
    <source>
        <dbReference type="EMBL" id="PNX80629.1"/>
    </source>
</evidence>
<sequence length="181" mass="19595">GNANGCYNILCSGFVQTAQEYFVGSRIPRTSVYRGAMTEMPISLVQDPASKNWWLSVAFKSIGYFPAHLFSNLKEADEVGWGGLTVTPSGTNSPPMGTGDFVNGDFSEVCYFRHVAYQSVSRKFIGPATSLASTFNDCPKCYNVVYYGDKGGQFGYSLQFGGGELPSGRVTDKAAVEDPGW</sequence>
<dbReference type="Proteomes" id="UP000236291">
    <property type="component" value="Unassembled WGS sequence"/>
</dbReference>
<gene>
    <name evidence="2" type="ORF">L195_g036635</name>
</gene>
<evidence type="ECO:0000313" key="3">
    <source>
        <dbReference type="Proteomes" id="UP000236291"/>
    </source>
</evidence>
<feature type="non-terminal residue" evidence="2">
    <location>
        <position position="1"/>
    </location>
</feature>
<dbReference type="PANTHER" id="PTHR31589:SF223">
    <property type="entry name" value="PROTEIN, PUTATIVE (DUF239)-RELATED"/>
    <property type="match status" value="1"/>
</dbReference>
<organism evidence="2 3">
    <name type="scientific">Trifolium pratense</name>
    <name type="common">Red clover</name>
    <dbReference type="NCBI Taxonomy" id="57577"/>
    <lineage>
        <taxon>Eukaryota</taxon>
        <taxon>Viridiplantae</taxon>
        <taxon>Streptophyta</taxon>
        <taxon>Embryophyta</taxon>
        <taxon>Tracheophyta</taxon>
        <taxon>Spermatophyta</taxon>
        <taxon>Magnoliopsida</taxon>
        <taxon>eudicotyledons</taxon>
        <taxon>Gunneridae</taxon>
        <taxon>Pentapetalae</taxon>
        <taxon>rosids</taxon>
        <taxon>fabids</taxon>
        <taxon>Fabales</taxon>
        <taxon>Fabaceae</taxon>
        <taxon>Papilionoideae</taxon>
        <taxon>50 kb inversion clade</taxon>
        <taxon>NPAAA clade</taxon>
        <taxon>Hologalegina</taxon>
        <taxon>IRL clade</taxon>
        <taxon>Trifolieae</taxon>
        <taxon>Trifolium</taxon>
    </lineage>
</organism>
<dbReference type="AlphaFoldDB" id="A0A2K3LQ32"/>
<dbReference type="PANTHER" id="PTHR31589">
    <property type="entry name" value="PROTEIN, PUTATIVE (DUF239)-RELATED-RELATED"/>
    <property type="match status" value="1"/>
</dbReference>
<reference evidence="2 3" key="2">
    <citation type="journal article" date="2017" name="Front. Plant Sci.">
        <title>Gene Classification and Mining of Molecular Markers Useful in Red Clover (Trifolium pratense) Breeding.</title>
        <authorList>
            <person name="Istvanek J."/>
            <person name="Dluhosova J."/>
            <person name="Dluhos P."/>
            <person name="Patkova L."/>
            <person name="Nedelnik J."/>
            <person name="Repkova J."/>
        </authorList>
    </citation>
    <scope>NUCLEOTIDE SEQUENCE [LARGE SCALE GENOMIC DNA]</scope>
    <source>
        <strain evidence="3">cv. Tatra</strain>
        <tissue evidence="2">Young leaves</tissue>
    </source>
</reference>
<dbReference type="STRING" id="57577.A0A2K3LQ32"/>
<evidence type="ECO:0000259" key="1">
    <source>
        <dbReference type="PROSITE" id="PS52045"/>
    </source>
</evidence>
<name>A0A2K3LQ32_TRIPR</name>
<reference evidence="2 3" key="1">
    <citation type="journal article" date="2014" name="Am. J. Bot.">
        <title>Genome assembly and annotation for red clover (Trifolium pratense; Fabaceae).</title>
        <authorList>
            <person name="Istvanek J."/>
            <person name="Jaros M."/>
            <person name="Krenek A."/>
            <person name="Repkova J."/>
        </authorList>
    </citation>
    <scope>NUCLEOTIDE SEQUENCE [LARGE SCALE GENOMIC DNA]</scope>
    <source>
        <strain evidence="3">cv. Tatra</strain>
        <tissue evidence="2">Young leaves</tissue>
    </source>
</reference>
<accession>A0A2K3LQ32</accession>